<comment type="caution">
    <text evidence="5">The sequence shown here is derived from an EMBL/GenBank/DDBJ whole genome shotgun (WGS) entry which is preliminary data.</text>
</comment>
<accession>A0AAN9S1S8</accession>
<keyword evidence="6" id="KW-1185">Reference proteome</keyword>
<dbReference type="EMBL" id="JAYMYS010000007">
    <property type="protein sequence ID" value="KAK7387071.1"/>
    <property type="molecule type" value="Genomic_DNA"/>
</dbReference>
<organism evidence="5 6">
    <name type="scientific">Psophocarpus tetragonolobus</name>
    <name type="common">Winged bean</name>
    <name type="synonym">Dolichos tetragonolobus</name>
    <dbReference type="NCBI Taxonomy" id="3891"/>
    <lineage>
        <taxon>Eukaryota</taxon>
        <taxon>Viridiplantae</taxon>
        <taxon>Streptophyta</taxon>
        <taxon>Embryophyta</taxon>
        <taxon>Tracheophyta</taxon>
        <taxon>Spermatophyta</taxon>
        <taxon>Magnoliopsida</taxon>
        <taxon>eudicotyledons</taxon>
        <taxon>Gunneridae</taxon>
        <taxon>Pentapetalae</taxon>
        <taxon>rosids</taxon>
        <taxon>fabids</taxon>
        <taxon>Fabales</taxon>
        <taxon>Fabaceae</taxon>
        <taxon>Papilionoideae</taxon>
        <taxon>50 kb inversion clade</taxon>
        <taxon>NPAAA clade</taxon>
        <taxon>indigoferoid/millettioid clade</taxon>
        <taxon>Phaseoleae</taxon>
        <taxon>Psophocarpus</taxon>
    </lineage>
</organism>
<sequence length="598" mass="68660">MSIRTNPMKAIPLMLTRLRRIGSTMQLDKPCVEKLKMLTSQLEQIEDLFKIVKKNGNEFLDALSLLDGHLRKLHENKGDKDKLEPNILNDISKKIEEATKKLLPKGADNQGQTQPSTTKKVKFMDQKIQKEPSDPSLSQLKNKLLAQDLNKAPKVSYKELKDNLKPCVFSLNVFPEGAVIRKRHTVYWWIGEGFVKSEGEKTAEEVGEGVIDELLKFKVIFDYGNGSNPVAKKFVINPHIHYELKSLGPREKHQLGSSLVLPSNVKQHDLHSQWLVLEKKKITLGSNKDNLKPEDLTTIFNLRVSYLNFVSQWSAKMRKLAVLQLGRWQDSPLQHIEVGSEEFLKELKDQKHLKYLSLRGISRIPELPPSIAQLSRLEILDLKACHNLETLPTDIASMKSLTHLDVSECYLLDSMPRGIEKLTQLQVLKGFVIGNSRKTPCRITDLANLKKLKRLSIHIGSEAVIQPKEFESLKELTAVKCLKISWGVFDKYSDIQVIFPPSLEKLDLEGFPGITIPEWLKPSRIPAAMKKLYIKGGKLKSLDHSEICHKWHVEILRLKYLNWLQLEERKLLKLFPSVKYVERTMVLNRSYPEWKFEE</sequence>
<dbReference type="Gene3D" id="3.80.10.10">
    <property type="entry name" value="Ribonuclease Inhibitor"/>
    <property type="match status" value="1"/>
</dbReference>
<feature type="region of interest" description="Disordered" evidence="2">
    <location>
        <begin position="101"/>
        <end position="135"/>
    </location>
</feature>
<name>A0AAN9S1S8_PSOTE</name>
<evidence type="ECO:0000256" key="1">
    <source>
        <dbReference type="ARBA" id="ARBA00022737"/>
    </source>
</evidence>
<evidence type="ECO:0000259" key="4">
    <source>
        <dbReference type="Pfam" id="PF23598"/>
    </source>
</evidence>
<gene>
    <name evidence="5" type="ORF">VNO78_27566</name>
</gene>
<reference evidence="5 6" key="1">
    <citation type="submission" date="2024-01" db="EMBL/GenBank/DDBJ databases">
        <title>The genomes of 5 underutilized Papilionoideae crops provide insights into root nodulation and disease resistanc.</title>
        <authorList>
            <person name="Jiang F."/>
        </authorList>
    </citation>
    <scope>NUCLEOTIDE SEQUENCE [LARGE SCALE GENOMIC DNA]</scope>
    <source>
        <strain evidence="5">DUOXIRENSHENG_FW03</strain>
        <tissue evidence="5">Leaves</tissue>
    </source>
</reference>
<dbReference type="InterPro" id="IPR044974">
    <property type="entry name" value="Disease_R_plants"/>
</dbReference>
<keyword evidence="1" id="KW-0677">Repeat</keyword>
<evidence type="ECO:0000256" key="2">
    <source>
        <dbReference type="SAM" id="MobiDB-lite"/>
    </source>
</evidence>
<dbReference type="InterPro" id="IPR055414">
    <property type="entry name" value="LRR_R13L4/SHOC2-like"/>
</dbReference>
<feature type="compositionally biased region" description="Basic and acidic residues" evidence="2">
    <location>
        <begin position="122"/>
        <end position="133"/>
    </location>
</feature>
<dbReference type="SUPFAM" id="SSF52058">
    <property type="entry name" value="L domain-like"/>
    <property type="match status" value="1"/>
</dbReference>
<proteinExistence type="predicted"/>
<dbReference type="InterPro" id="IPR058922">
    <property type="entry name" value="WHD_DRP"/>
</dbReference>
<feature type="domain" description="Disease resistance protein winged helix" evidence="3">
    <location>
        <begin position="173"/>
        <end position="221"/>
    </location>
</feature>
<dbReference type="PANTHER" id="PTHR23155">
    <property type="entry name" value="DISEASE RESISTANCE PROTEIN RP"/>
    <property type="match status" value="1"/>
</dbReference>
<dbReference type="AlphaFoldDB" id="A0AAN9S1S8"/>
<evidence type="ECO:0000313" key="5">
    <source>
        <dbReference type="EMBL" id="KAK7387071.1"/>
    </source>
</evidence>
<evidence type="ECO:0000313" key="6">
    <source>
        <dbReference type="Proteomes" id="UP001386955"/>
    </source>
</evidence>
<dbReference type="InterPro" id="IPR032675">
    <property type="entry name" value="LRR_dom_sf"/>
</dbReference>
<feature type="compositionally biased region" description="Polar residues" evidence="2">
    <location>
        <begin position="109"/>
        <end position="118"/>
    </location>
</feature>
<feature type="domain" description="Disease resistance R13L4/SHOC-2-like LRR" evidence="4">
    <location>
        <begin position="337"/>
        <end position="534"/>
    </location>
</feature>
<protein>
    <recommendedName>
        <fullName evidence="7">Disease resistance RPP13-like protein 4</fullName>
    </recommendedName>
</protein>
<dbReference type="PANTHER" id="PTHR23155:SF1076">
    <property type="entry name" value="LEUCINE-RICH REPEAT (LRR) FAMILY PROTEIN-RELATED"/>
    <property type="match status" value="1"/>
</dbReference>
<dbReference type="Pfam" id="PF23598">
    <property type="entry name" value="LRR_14"/>
    <property type="match status" value="1"/>
</dbReference>
<evidence type="ECO:0008006" key="7">
    <source>
        <dbReference type="Google" id="ProtNLM"/>
    </source>
</evidence>
<dbReference type="Pfam" id="PF23559">
    <property type="entry name" value="WHD_DRP"/>
    <property type="match status" value="1"/>
</dbReference>
<dbReference type="GO" id="GO:0098542">
    <property type="term" value="P:defense response to other organism"/>
    <property type="evidence" value="ECO:0007669"/>
    <property type="project" value="TreeGrafter"/>
</dbReference>
<dbReference type="Proteomes" id="UP001386955">
    <property type="component" value="Unassembled WGS sequence"/>
</dbReference>
<evidence type="ECO:0000259" key="3">
    <source>
        <dbReference type="Pfam" id="PF23559"/>
    </source>
</evidence>